<gene>
    <name evidence="2" type="ORF">KHLLAP_LOCUS9011</name>
</gene>
<reference evidence="2" key="1">
    <citation type="submission" date="2023-10" db="EMBL/GenBank/DDBJ databases">
        <authorList>
            <person name="Hackl T."/>
        </authorList>
    </citation>
    <scope>NUCLEOTIDE SEQUENCE</scope>
</reference>
<dbReference type="PANTHER" id="PTHR33112">
    <property type="entry name" value="DOMAIN PROTEIN, PUTATIVE-RELATED"/>
    <property type="match status" value="1"/>
</dbReference>
<proteinExistence type="predicted"/>
<evidence type="ECO:0000259" key="1">
    <source>
        <dbReference type="Pfam" id="PF06985"/>
    </source>
</evidence>
<dbReference type="EMBL" id="CAUWAG010000012">
    <property type="protein sequence ID" value="CAJ2508543.1"/>
    <property type="molecule type" value="Genomic_DNA"/>
</dbReference>
<dbReference type="AlphaFoldDB" id="A0AAI8VPU0"/>
<sequence>MLAQNRIQRKLRYLRIRQCHAETSRRQCLFRPYLAFSDIEKKTTYVALSYCWGTNPNPSGRTTDANINEQLECIKVGSLPKTIRDAVLVARGLEAPYLWVDALCIIQGNARDWQLESAEMADIYSNSYCTIAATTAENSDQGCLGSHPLSEQPCQLSWEATDLQEKSSIIIYPEIITPNRVEMVPAGSVLTTRGWTLQEMILSPRVLHHTDIGILWACKTMHASEQETGLVPAAPDPFAEVIHMLDEHQVFAQPYKDWRKHIGDFTRRNLTVVTDRLPALAGLAKRLKEKTGATYLAGISTSHIVPNFEIGVLVPASGDTLIDTATAAKISEKKQAATEKPQNGGWEVLQKNFEKTRKVFRLLKAEVTVKGENPLGEVSDGFLQIEGKVGLIQTRCESELSGEDLRELGQGFDIGGLRVGLWAVDEQASTAKPVGAWSPDCEMAGDSWGLMHFLQVTQLGVGLVLRLVGPGETFERIGLGRLTEQALCRLETRVVTIV</sequence>
<dbReference type="Proteomes" id="UP001295740">
    <property type="component" value="Unassembled WGS sequence"/>
</dbReference>
<protein>
    <submittedName>
        <fullName evidence="2">Uu.00g135690.m01.CDS01</fullName>
    </submittedName>
</protein>
<evidence type="ECO:0000313" key="2">
    <source>
        <dbReference type="EMBL" id="CAJ2508543.1"/>
    </source>
</evidence>
<feature type="domain" description="Heterokaryon incompatibility" evidence="1">
    <location>
        <begin position="45"/>
        <end position="199"/>
    </location>
</feature>
<accession>A0AAI8VPU0</accession>
<dbReference type="InterPro" id="IPR010730">
    <property type="entry name" value="HET"/>
</dbReference>
<dbReference type="Pfam" id="PF06985">
    <property type="entry name" value="HET"/>
    <property type="match status" value="1"/>
</dbReference>
<evidence type="ECO:0000313" key="3">
    <source>
        <dbReference type="Proteomes" id="UP001295740"/>
    </source>
</evidence>
<organism evidence="2 3">
    <name type="scientific">Anthostomella pinea</name>
    <dbReference type="NCBI Taxonomy" id="933095"/>
    <lineage>
        <taxon>Eukaryota</taxon>
        <taxon>Fungi</taxon>
        <taxon>Dikarya</taxon>
        <taxon>Ascomycota</taxon>
        <taxon>Pezizomycotina</taxon>
        <taxon>Sordariomycetes</taxon>
        <taxon>Xylariomycetidae</taxon>
        <taxon>Xylariales</taxon>
        <taxon>Xylariaceae</taxon>
        <taxon>Anthostomella</taxon>
    </lineage>
</organism>
<dbReference type="PANTHER" id="PTHR33112:SF16">
    <property type="entry name" value="HETEROKARYON INCOMPATIBILITY DOMAIN-CONTAINING PROTEIN"/>
    <property type="match status" value="1"/>
</dbReference>
<keyword evidence="3" id="KW-1185">Reference proteome</keyword>
<comment type="caution">
    <text evidence="2">The sequence shown here is derived from an EMBL/GenBank/DDBJ whole genome shotgun (WGS) entry which is preliminary data.</text>
</comment>
<name>A0AAI8VPU0_9PEZI</name>